<dbReference type="Proteomes" id="UP000015453">
    <property type="component" value="Unassembled WGS sequence"/>
</dbReference>
<gene>
    <name evidence="4" type="ORF">M569_05443</name>
</gene>
<name>S8E0X5_9LAMI</name>
<feature type="non-terminal residue" evidence="4">
    <location>
        <position position="1"/>
    </location>
</feature>
<dbReference type="NCBIfam" id="TIGR00756">
    <property type="entry name" value="PPR"/>
    <property type="match status" value="3"/>
</dbReference>
<evidence type="ECO:0000313" key="5">
    <source>
        <dbReference type="Proteomes" id="UP000015453"/>
    </source>
</evidence>
<dbReference type="GO" id="GO:0003723">
    <property type="term" value="F:RNA binding"/>
    <property type="evidence" value="ECO:0007669"/>
    <property type="project" value="InterPro"/>
</dbReference>
<keyword evidence="1" id="KW-0677">Repeat</keyword>
<dbReference type="GO" id="GO:0009451">
    <property type="term" value="P:RNA modification"/>
    <property type="evidence" value="ECO:0007669"/>
    <property type="project" value="InterPro"/>
</dbReference>
<dbReference type="Pfam" id="PF01535">
    <property type="entry name" value="PPR"/>
    <property type="match status" value="2"/>
</dbReference>
<comment type="similarity">
    <text evidence="2">Belongs to the PPR family. PCMP-E subfamily.</text>
</comment>
<feature type="repeat" description="PPR" evidence="3">
    <location>
        <begin position="274"/>
        <end position="308"/>
    </location>
</feature>
<dbReference type="FunFam" id="1.25.40.10:FF:000196">
    <property type="entry name" value="Pentatricopeptide repeat-containing protein At4g14850"/>
    <property type="match status" value="1"/>
</dbReference>
<dbReference type="PANTHER" id="PTHR47926:SF346">
    <property type="entry name" value="PENTATRICOPEPTIDE REPEAT-CONTAINING PROTEIN"/>
    <property type="match status" value="1"/>
</dbReference>
<evidence type="ECO:0000256" key="2">
    <source>
        <dbReference type="ARBA" id="ARBA00061659"/>
    </source>
</evidence>
<comment type="caution">
    <text evidence="4">The sequence shown here is derived from an EMBL/GenBank/DDBJ whole genome shotgun (WGS) entry which is preliminary data.</text>
</comment>
<feature type="repeat" description="PPR" evidence="3">
    <location>
        <begin position="66"/>
        <end position="100"/>
    </location>
</feature>
<dbReference type="OrthoDB" id="185373at2759"/>
<dbReference type="PROSITE" id="PS51375">
    <property type="entry name" value="PPR"/>
    <property type="match status" value="3"/>
</dbReference>
<dbReference type="Pfam" id="PF20431">
    <property type="entry name" value="E_motif"/>
    <property type="match status" value="1"/>
</dbReference>
<evidence type="ECO:0000256" key="1">
    <source>
        <dbReference type="ARBA" id="ARBA00022737"/>
    </source>
</evidence>
<sequence length="451" mass="50344">IWLAELFHNCFQTKNIKLGRGLHSLLIKTSLLLDTFLANRLMEMYSRCCDSIVSVQKAFDEIEFRNCHSWNILMNSYCQVGRLCTARKLFDEIPVPSLYTAVGLANACGGLGFLKLLRQVHGFAIVSGFKFNNVVRNALVDAYGKCGEYETSRWIFRTIIDKDIVSNVVSWTSLISGFVKNGEGETALSIFRRMVVEEEDDVSPNEVTYVSCLSACADLPSISTGKQIHCRFIRTSDTSVSDNVSISNALIDVYSKSGDMIYPMNLFRSLRTKNTVTWNSMIVGFARNGSVSESLSTFGNMSKAGFRPDEVTLVGILTGCSHSGLESEGLKFLDSMEDEFDLIPRYDHYGILVDLLGRKDRFSEALRVIERARCGPNHEGMWGAVLSSSCVHGDLKTATRAAEVLFGLDPENVGRYVTLSNVYRGSGRWDESARIRERLKEMDVEKEVGCS</sequence>
<evidence type="ECO:0000313" key="4">
    <source>
        <dbReference type="EMBL" id="EPS69323.1"/>
    </source>
</evidence>
<dbReference type="FunFam" id="1.25.40.10:FF:000090">
    <property type="entry name" value="Pentatricopeptide repeat-containing protein, chloroplastic"/>
    <property type="match status" value="1"/>
</dbReference>
<dbReference type="InterPro" id="IPR002885">
    <property type="entry name" value="PPR_rpt"/>
</dbReference>
<accession>S8E0X5</accession>
<organism evidence="4 5">
    <name type="scientific">Genlisea aurea</name>
    <dbReference type="NCBI Taxonomy" id="192259"/>
    <lineage>
        <taxon>Eukaryota</taxon>
        <taxon>Viridiplantae</taxon>
        <taxon>Streptophyta</taxon>
        <taxon>Embryophyta</taxon>
        <taxon>Tracheophyta</taxon>
        <taxon>Spermatophyta</taxon>
        <taxon>Magnoliopsida</taxon>
        <taxon>eudicotyledons</taxon>
        <taxon>Gunneridae</taxon>
        <taxon>Pentapetalae</taxon>
        <taxon>asterids</taxon>
        <taxon>lamiids</taxon>
        <taxon>Lamiales</taxon>
        <taxon>Lentibulariaceae</taxon>
        <taxon>Genlisea</taxon>
    </lineage>
</organism>
<feature type="repeat" description="PPR" evidence="3">
    <location>
        <begin position="167"/>
        <end position="197"/>
    </location>
</feature>
<dbReference type="InterPro" id="IPR046960">
    <property type="entry name" value="PPR_At4g14850-like_plant"/>
</dbReference>
<protein>
    <recommendedName>
        <fullName evidence="6">Pentatricopeptide repeat-containing protein</fullName>
    </recommendedName>
</protein>
<feature type="non-terminal residue" evidence="4">
    <location>
        <position position="451"/>
    </location>
</feature>
<dbReference type="PANTHER" id="PTHR47926">
    <property type="entry name" value="PENTATRICOPEPTIDE REPEAT-CONTAINING PROTEIN"/>
    <property type="match status" value="1"/>
</dbReference>
<evidence type="ECO:0000256" key="3">
    <source>
        <dbReference type="PROSITE-ProRule" id="PRU00708"/>
    </source>
</evidence>
<dbReference type="InterPro" id="IPR011990">
    <property type="entry name" value="TPR-like_helical_dom_sf"/>
</dbReference>
<dbReference type="SUPFAM" id="SSF48452">
    <property type="entry name" value="TPR-like"/>
    <property type="match status" value="1"/>
</dbReference>
<dbReference type="EMBL" id="AUSU01002175">
    <property type="protein sequence ID" value="EPS69323.1"/>
    <property type="molecule type" value="Genomic_DNA"/>
</dbReference>
<dbReference type="Pfam" id="PF13041">
    <property type="entry name" value="PPR_2"/>
    <property type="match status" value="2"/>
</dbReference>
<dbReference type="AlphaFoldDB" id="S8E0X5"/>
<dbReference type="InterPro" id="IPR046848">
    <property type="entry name" value="E_motif"/>
</dbReference>
<proteinExistence type="inferred from homology"/>
<reference evidence="4 5" key="1">
    <citation type="journal article" date="2013" name="BMC Genomics">
        <title>The miniature genome of a carnivorous plant Genlisea aurea contains a low number of genes and short non-coding sequences.</title>
        <authorList>
            <person name="Leushkin E.V."/>
            <person name="Sutormin R.A."/>
            <person name="Nabieva E.R."/>
            <person name="Penin A.A."/>
            <person name="Kondrashov A.S."/>
            <person name="Logacheva M.D."/>
        </authorList>
    </citation>
    <scope>NUCLEOTIDE SEQUENCE [LARGE SCALE GENOMIC DNA]</scope>
</reference>
<keyword evidence="5" id="KW-1185">Reference proteome</keyword>
<dbReference type="Gene3D" id="1.25.40.10">
    <property type="entry name" value="Tetratricopeptide repeat domain"/>
    <property type="match status" value="4"/>
</dbReference>
<evidence type="ECO:0008006" key="6">
    <source>
        <dbReference type="Google" id="ProtNLM"/>
    </source>
</evidence>